<feature type="region of interest" description="Disordered" evidence="1">
    <location>
        <begin position="1"/>
        <end position="127"/>
    </location>
</feature>
<reference evidence="2 3" key="1">
    <citation type="submission" date="2016-02" db="EMBL/GenBank/DDBJ databases">
        <title>Complete genome sequencing and analysis of ATSB10, Dyella thiooxydans isolated from rhizosphere soil of sunflower (Helianthus annuus L.).</title>
        <authorList>
            <person name="Lee Y."/>
            <person name="Hwangbo K."/>
            <person name="Chung H."/>
            <person name="Yoo J."/>
            <person name="Kim K.Y."/>
            <person name="Sa T.M."/>
            <person name="Um Y."/>
            <person name="Madhaiyan M."/>
        </authorList>
    </citation>
    <scope>NUCLEOTIDE SEQUENCE [LARGE SCALE GENOMIC DNA]</scope>
    <source>
        <strain evidence="2 3">ATSB10</strain>
    </source>
</reference>
<evidence type="ECO:0000256" key="1">
    <source>
        <dbReference type="SAM" id="MobiDB-lite"/>
    </source>
</evidence>
<evidence type="ECO:0000313" key="2">
    <source>
        <dbReference type="EMBL" id="AND67823.1"/>
    </source>
</evidence>
<feature type="compositionally biased region" description="Basic and acidic residues" evidence="1">
    <location>
        <begin position="118"/>
        <end position="127"/>
    </location>
</feature>
<feature type="compositionally biased region" description="Polar residues" evidence="1">
    <location>
        <begin position="25"/>
        <end position="61"/>
    </location>
</feature>
<protein>
    <submittedName>
        <fullName evidence="2">Uncharacterized protein</fullName>
    </submittedName>
</protein>
<dbReference type="Proteomes" id="UP000077255">
    <property type="component" value="Chromosome"/>
</dbReference>
<keyword evidence="3" id="KW-1185">Reference proteome</keyword>
<sequence length="127" mass="13854">MAVALLAAGATQAQSTAPAPRPVPIQSTSSQQRFREAVQQSQVRDQLQKAQVEHQLTQRTLESTRHKPGSTTSNDDQVDKAKLAQDQLYNAQQRDRVQRYSDALMAQPVPPPAPKPVVAEKDSASGQ</sequence>
<accession>A0A160MX60</accession>
<dbReference type="KEGG" id="dtx:ATSB10_03690"/>
<dbReference type="AlphaFoldDB" id="A0A160MX60"/>
<name>A0A160MX60_9GAMM</name>
<organism evidence="2 3">
    <name type="scientific">Dyella thiooxydans</name>
    <dbReference type="NCBI Taxonomy" id="445710"/>
    <lineage>
        <taxon>Bacteria</taxon>
        <taxon>Pseudomonadati</taxon>
        <taxon>Pseudomonadota</taxon>
        <taxon>Gammaproteobacteria</taxon>
        <taxon>Lysobacterales</taxon>
        <taxon>Rhodanobacteraceae</taxon>
        <taxon>Dyella</taxon>
    </lineage>
</organism>
<gene>
    <name evidence="2" type="ORF">ATSB10_03690</name>
</gene>
<evidence type="ECO:0000313" key="3">
    <source>
        <dbReference type="Proteomes" id="UP000077255"/>
    </source>
</evidence>
<feature type="compositionally biased region" description="Low complexity" evidence="1">
    <location>
        <begin position="1"/>
        <end position="18"/>
    </location>
</feature>
<dbReference type="EMBL" id="CP014841">
    <property type="protein sequence ID" value="AND67823.1"/>
    <property type="molecule type" value="Genomic_DNA"/>
</dbReference>
<dbReference type="PATRIC" id="fig|445710.3.peg.366"/>
<proteinExistence type="predicted"/>